<dbReference type="EMBL" id="JARGDL010000017">
    <property type="protein sequence ID" value="MDF1612687.1"/>
    <property type="molecule type" value="Genomic_DNA"/>
</dbReference>
<proteinExistence type="predicted"/>
<keyword evidence="1" id="KW-1133">Transmembrane helix</keyword>
<reference evidence="2" key="1">
    <citation type="submission" date="2023-03" db="EMBL/GenBank/DDBJ databases">
        <title>Stygiobacter electus gen. nov., sp. nov., facultatively anaerobic thermotolerant bacterium of the class Ignavibacteria from a well of Yessentuki mineral water deposit.</title>
        <authorList>
            <person name="Podosokorskaya O.A."/>
            <person name="Elcheninov A.G."/>
            <person name="Petrova N.F."/>
            <person name="Zavarzina D.G."/>
            <person name="Kublanov I.V."/>
            <person name="Merkel A.Y."/>
        </authorList>
    </citation>
    <scope>NUCLEOTIDE SEQUENCE</scope>
    <source>
        <strain evidence="2">09-Me</strain>
    </source>
</reference>
<evidence type="ECO:0000313" key="2">
    <source>
        <dbReference type="EMBL" id="MDF1612687.1"/>
    </source>
</evidence>
<keyword evidence="1" id="KW-0812">Transmembrane</keyword>
<keyword evidence="3" id="KW-1185">Reference proteome</keyword>
<comment type="caution">
    <text evidence="2">The sequence shown here is derived from an EMBL/GenBank/DDBJ whole genome shotgun (WGS) entry which is preliminary data.</text>
</comment>
<keyword evidence="1" id="KW-0472">Membrane</keyword>
<dbReference type="RefSeq" id="WP_321536458.1">
    <property type="nucleotide sequence ID" value="NZ_JARGDL010000017.1"/>
</dbReference>
<evidence type="ECO:0000256" key="1">
    <source>
        <dbReference type="SAM" id="Phobius"/>
    </source>
</evidence>
<accession>A0AAE3P1J3</accession>
<feature type="transmembrane region" description="Helical" evidence="1">
    <location>
        <begin position="203"/>
        <end position="229"/>
    </location>
</feature>
<dbReference type="Proteomes" id="UP001221302">
    <property type="component" value="Unassembled WGS sequence"/>
</dbReference>
<feature type="transmembrane region" description="Helical" evidence="1">
    <location>
        <begin position="99"/>
        <end position="118"/>
    </location>
</feature>
<organism evidence="2 3">
    <name type="scientific">Stygiobacter electus</name>
    <dbReference type="NCBI Taxonomy" id="3032292"/>
    <lineage>
        <taxon>Bacteria</taxon>
        <taxon>Pseudomonadati</taxon>
        <taxon>Ignavibacteriota</taxon>
        <taxon>Ignavibacteria</taxon>
        <taxon>Ignavibacteriales</taxon>
        <taxon>Melioribacteraceae</taxon>
        <taxon>Stygiobacter</taxon>
    </lineage>
</organism>
<feature type="transmembrane region" description="Helical" evidence="1">
    <location>
        <begin position="124"/>
        <end position="148"/>
    </location>
</feature>
<sequence>MLVKLKGFISTIRNKIFRFISVQLKRSVKIILRIIEEIFPVPFYSKYKRKILTEVNKTEELRKSQIFTLYQGIEENELFNRIKEEHTRANLLDDKTSKLTLSISFGLAIIGVLSSIFTSKLEGILQLIFFLFSSFTIIYSLFCSILSISSLKTLPFYGYGSQFLIQSKKDKSNIALALICQEKMNIIRQLRNETAYMCIRNSFVCFLIIILVRLIIILIAIFSTVATIYV</sequence>
<gene>
    <name evidence="2" type="ORF">P0M35_11040</name>
</gene>
<evidence type="ECO:0000313" key="3">
    <source>
        <dbReference type="Proteomes" id="UP001221302"/>
    </source>
</evidence>
<dbReference type="AlphaFoldDB" id="A0AAE3P1J3"/>
<protein>
    <submittedName>
        <fullName evidence="2">Uncharacterized protein</fullName>
    </submittedName>
</protein>
<name>A0AAE3P1J3_9BACT</name>